<dbReference type="PANTHER" id="PTHR43394">
    <property type="entry name" value="ATP-DEPENDENT PERMEASE MDL1, MITOCHONDRIAL"/>
    <property type="match status" value="1"/>
</dbReference>
<evidence type="ECO:0000313" key="1">
    <source>
        <dbReference type="EMBL" id="MFG6294565.1"/>
    </source>
</evidence>
<dbReference type="GO" id="GO:0005524">
    <property type="term" value="F:ATP binding"/>
    <property type="evidence" value="ECO:0007669"/>
    <property type="project" value="UniProtKB-KW"/>
</dbReference>
<accession>A0ABW7DVA1</accession>
<name>A0ABW7DVA1_STRRO</name>
<proteinExistence type="predicted"/>
<reference evidence="1 2" key="1">
    <citation type="submission" date="2024-10" db="EMBL/GenBank/DDBJ databases">
        <title>Draft genome assembly of a novel steroid transforming actinomycete isolated from African clawed frog Xenopus laevis.</title>
        <authorList>
            <person name="Bragin E."/>
            <person name="Kollerov V."/>
            <person name="Donova M.V."/>
        </authorList>
    </citation>
    <scope>NUCLEOTIDE SEQUENCE [LARGE SCALE GENOMIC DNA]</scope>
    <source>
        <strain evidence="1 2">MTOC-St3</strain>
    </source>
</reference>
<feature type="non-terminal residue" evidence="1">
    <location>
        <position position="1"/>
    </location>
</feature>
<dbReference type="Proteomes" id="UP001605990">
    <property type="component" value="Unassembled WGS sequence"/>
</dbReference>
<dbReference type="EMBL" id="JBIENY010000052">
    <property type="protein sequence ID" value="MFG6294565.1"/>
    <property type="molecule type" value="Genomic_DNA"/>
</dbReference>
<organism evidence="1 2">
    <name type="scientific">Streptomyces rochei</name>
    <name type="common">Streptomyces parvullus</name>
    <dbReference type="NCBI Taxonomy" id="1928"/>
    <lineage>
        <taxon>Bacteria</taxon>
        <taxon>Bacillati</taxon>
        <taxon>Actinomycetota</taxon>
        <taxon>Actinomycetes</taxon>
        <taxon>Kitasatosporales</taxon>
        <taxon>Streptomycetaceae</taxon>
        <taxon>Streptomyces</taxon>
        <taxon>Streptomyces rochei group</taxon>
    </lineage>
</organism>
<dbReference type="Gene3D" id="3.40.50.300">
    <property type="entry name" value="P-loop containing nucleotide triphosphate hydrolases"/>
    <property type="match status" value="1"/>
</dbReference>
<dbReference type="PANTHER" id="PTHR43394:SF1">
    <property type="entry name" value="ATP-BINDING CASSETTE SUB-FAMILY B MEMBER 10, MITOCHONDRIAL"/>
    <property type="match status" value="1"/>
</dbReference>
<dbReference type="InterPro" id="IPR027417">
    <property type="entry name" value="P-loop_NTPase"/>
</dbReference>
<gene>
    <name evidence="1" type="ORF">ACGU38_04210</name>
</gene>
<keyword evidence="2" id="KW-1185">Reference proteome</keyword>
<keyword evidence="1" id="KW-0547">Nucleotide-binding</keyword>
<dbReference type="SUPFAM" id="SSF52540">
    <property type="entry name" value="P-loop containing nucleoside triphosphate hydrolases"/>
    <property type="match status" value="1"/>
</dbReference>
<comment type="caution">
    <text evidence="1">The sequence shown here is derived from an EMBL/GenBank/DDBJ whole genome shotgun (WGS) entry which is preliminary data.</text>
</comment>
<dbReference type="InterPro" id="IPR039421">
    <property type="entry name" value="Type_1_exporter"/>
</dbReference>
<protein>
    <submittedName>
        <fullName evidence="1">ABC transporter ATP-binding protein</fullName>
    </submittedName>
</protein>
<sequence length="70" mass="7591">ALSALAAGRTLFVVAHRLSTVRSADRIVVLEDGRVTEQGRHDELIAARGRYATLWDAQSSADDVREGSAR</sequence>
<evidence type="ECO:0000313" key="2">
    <source>
        <dbReference type="Proteomes" id="UP001605990"/>
    </source>
</evidence>
<keyword evidence="1" id="KW-0067">ATP-binding</keyword>